<accession>A0A0G2Y0N5</accession>
<organism evidence="2 3">
    <name type="scientific">Acanthamoeba polyphaga mimivirus</name>
    <name type="common">APMV</name>
    <dbReference type="NCBI Taxonomy" id="212035"/>
    <lineage>
        <taxon>Viruses</taxon>
        <taxon>Varidnaviria</taxon>
        <taxon>Bamfordvirae</taxon>
        <taxon>Nucleocytoviricota</taxon>
        <taxon>Megaviricetes</taxon>
        <taxon>Imitervirales</taxon>
        <taxon>Mimiviridae</taxon>
        <taxon>Megamimivirinae</taxon>
        <taxon>Mimivirus</taxon>
        <taxon>Mimivirus bradfordmassiliense</taxon>
    </lineage>
</organism>
<evidence type="ECO:0000313" key="3">
    <source>
        <dbReference type="Proteomes" id="UP000241474"/>
    </source>
</evidence>
<reference evidence="2 3" key="1">
    <citation type="submission" date="2014-10" db="EMBL/GenBank/DDBJ databases">
        <title>Pan-genome analysis of Brazilian lineage A amoebal mimiviruses.</title>
        <authorList>
            <person name="Assis F.L."/>
            <person name="Abrahao J.S."/>
            <person name="Kroon E.G."/>
            <person name="Dornas F.P."/>
            <person name="Andrade K.R."/>
            <person name="Borato P.V.M."/>
            <person name="Pilotto M.R."/>
            <person name="Benamar S."/>
            <person name="LaScola B."/>
            <person name="Colson P."/>
        </authorList>
    </citation>
    <scope>NUCLEOTIDE SEQUENCE [LARGE SCALE GENOMIC DNA]</scope>
    <source>
        <strain evidence="2 3">Oyster</strain>
    </source>
</reference>
<sequence>MKIKIKSKIIIFKGYWTENDVKKNPDALFVYGDNDAKIGKGGQAIIRDLPNTIGIPTKKYPTNHSSSFYTDKEYYDNIFKINQAINQLIDVSQKYRLIVLPEDGFGTGLAQLPQKAPLTYKYLVEQINNLQKLI</sequence>
<dbReference type="Proteomes" id="UP000241474">
    <property type="component" value="Segment"/>
</dbReference>
<dbReference type="Pfam" id="PF25176">
    <property type="entry name" value="DUF7831"/>
    <property type="match status" value="1"/>
</dbReference>
<name>A0A0G2Y0N5_MIMIV</name>
<feature type="domain" description="DUF7831" evidence="1">
    <location>
        <begin position="10"/>
        <end position="126"/>
    </location>
</feature>
<protein>
    <recommendedName>
        <fullName evidence="1">DUF7831 domain-containing protein</fullName>
    </recommendedName>
</protein>
<dbReference type="InterPro" id="IPR057153">
    <property type="entry name" value="DUF7831"/>
</dbReference>
<evidence type="ECO:0000313" key="2">
    <source>
        <dbReference type="EMBL" id="AKI79208.1"/>
    </source>
</evidence>
<evidence type="ECO:0000259" key="1">
    <source>
        <dbReference type="Pfam" id="PF25176"/>
    </source>
</evidence>
<organismHost>
    <name type="scientific">Acanthamoeba polyphaga</name>
    <name type="common">Amoeba</name>
    <dbReference type="NCBI Taxonomy" id="5757"/>
</organismHost>
<proteinExistence type="predicted"/>
<dbReference type="EMBL" id="KM982401">
    <property type="protein sequence ID" value="AKI79208.1"/>
    <property type="molecule type" value="Genomic_DNA"/>
</dbReference>